<dbReference type="AlphaFoldDB" id="A0A397PGM5"/>
<evidence type="ECO:0000313" key="3">
    <source>
        <dbReference type="Proteomes" id="UP000266568"/>
    </source>
</evidence>
<protein>
    <submittedName>
        <fullName evidence="2">Hint domain-containing protein</fullName>
    </submittedName>
</protein>
<dbReference type="Proteomes" id="UP000266568">
    <property type="component" value="Unassembled WGS sequence"/>
</dbReference>
<dbReference type="InterPro" id="IPR036844">
    <property type="entry name" value="Hint_dom_sf"/>
</dbReference>
<organism evidence="2 3">
    <name type="scientific">Hephaestia caeni</name>
    <dbReference type="NCBI Taxonomy" id="645617"/>
    <lineage>
        <taxon>Bacteria</taxon>
        <taxon>Pseudomonadati</taxon>
        <taxon>Pseudomonadota</taxon>
        <taxon>Alphaproteobacteria</taxon>
        <taxon>Sphingomonadales</taxon>
        <taxon>Sphingomonadaceae</taxon>
        <taxon>Hephaestia</taxon>
    </lineage>
</organism>
<dbReference type="Gene3D" id="2.170.16.10">
    <property type="entry name" value="Hedgehog/Intein (Hint) domain"/>
    <property type="match status" value="1"/>
</dbReference>
<feature type="domain" description="Hedgehog/Intein (Hint)" evidence="1">
    <location>
        <begin position="192"/>
        <end position="325"/>
    </location>
</feature>
<comment type="caution">
    <text evidence="2">The sequence shown here is derived from an EMBL/GenBank/DDBJ whole genome shotgun (WGS) entry which is preliminary data.</text>
</comment>
<dbReference type="RefSeq" id="WP_170150914.1">
    <property type="nucleotide sequence ID" value="NZ_QXDC01000002.1"/>
</dbReference>
<dbReference type="Pfam" id="PF13403">
    <property type="entry name" value="Hint_2"/>
    <property type="match status" value="1"/>
</dbReference>
<name>A0A397PGM5_9SPHN</name>
<sequence length="514" mass="55289">MADNPFNIDSLNSVNFDADQLRTFQFPITSSNGGVSGDSRIMPYNVSDLPGVSDPGVITVINNEYTAGFLNSGIPLPQYPGYYEDRYYLPTFGSIQFSNYVDGDGNPIELWIKGFTENGMILTAKQDAYWSGTSGYPMEVLNAGGDIIPFTGVSGGFIFGVYGVANASDSNIPPGAVVANQAIFDRDSSVFCFAEGTLIATASGKVAVETLSVGDPVLTASGEERLVKWIGRTVARPARHRRPHEVNPVCVRAHAFGPSLPERDLRLSPGHAVYVEGVLVPVVHLVNGATIVQEDVEQIRYYHVELDAHDVLLAEGLPCESYLNDGNRFSALNASEFTELYGRIDPVSWDDACAPLVADGPQLAAIRQRLLAEAEAQGWARCEEPGLVIEADGVTILPEELGGSTWRFAVPAARSVVLRSNAGVLADVMPELADRRTLGVAVSGLRVNGAVLDLEDAAFGRGFDDIERHETIAWRWTDGAASLVLGGEAWNLEVTLAMVAPSWKRSASIQRIAA</sequence>
<reference evidence="2 3" key="1">
    <citation type="submission" date="2018-08" db="EMBL/GenBank/DDBJ databases">
        <title>Genomic Encyclopedia of Type Strains, Phase IV (KMG-IV): sequencing the most valuable type-strain genomes for metagenomic binning, comparative biology and taxonomic classification.</title>
        <authorList>
            <person name="Goeker M."/>
        </authorList>
    </citation>
    <scope>NUCLEOTIDE SEQUENCE [LARGE SCALE GENOMIC DNA]</scope>
    <source>
        <strain evidence="2 3">DSM 25527</strain>
    </source>
</reference>
<dbReference type="SUPFAM" id="SSF51294">
    <property type="entry name" value="Hedgehog/intein (Hint) domain"/>
    <property type="match status" value="1"/>
</dbReference>
<dbReference type="EMBL" id="QXDC01000002">
    <property type="protein sequence ID" value="RIA46327.1"/>
    <property type="molecule type" value="Genomic_DNA"/>
</dbReference>
<gene>
    <name evidence="2" type="ORF">DFR49_0866</name>
</gene>
<keyword evidence="3" id="KW-1185">Reference proteome</keyword>
<evidence type="ECO:0000313" key="2">
    <source>
        <dbReference type="EMBL" id="RIA46327.1"/>
    </source>
</evidence>
<accession>A0A397PGM5</accession>
<evidence type="ECO:0000259" key="1">
    <source>
        <dbReference type="Pfam" id="PF13403"/>
    </source>
</evidence>
<proteinExistence type="predicted"/>
<dbReference type="InterPro" id="IPR028992">
    <property type="entry name" value="Hedgehog/Intein_dom"/>
</dbReference>